<proteinExistence type="predicted"/>
<evidence type="ECO:0000313" key="2">
    <source>
        <dbReference type="Proteomes" id="UP000015106"/>
    </source>
</evidence>
<reference evidence="1" key="3">
    <citation type="submission" date="2022-06" db="UniProtKB">
        <authorList>
            <consortium name="EnsemblPlants"/>
        </authorList>
    </citation>
    <scope>IDENTIFICATION</scope>
</reference>
<protein>
    <submittedName>
        <fullName evidence="1">Uncharacterized protein</fullName>
    </submittedName>
</protein>
<name>A0A8R7P208_TRIUA</name>
<keyword evidence="2" id="KW-1185">Reference proteome</keyword>
<organism evidence="1 2">
    <name type="scientific">Triticum urartu</name>
    <name type="common">Red wild einkorn</name>
    <name type="synonym">Crithodium urartu</name>
    <dbReference type="NCBI Taxonomy" id="4572"/>
    <lineage>
        <taxon>Eukaryota</taxon>
        <taxon>Viridiplantae</taxon>
        <taxon>Streptophyta</taxon>
        <taxon>Embryophyta</taxon>
        <taxon>Tracheophyta</taxon>
        <taxon>Spermatophyta</taxon>
        <taxon>Magnoliopsida</taxon>
        <taxon>Liliopsida</taxon>
        <taxon>Poales</taxon>
        <taxon>Poaceae</taxon>
        <taxon>BOP clade</taxon>
        <taxon>Pooideae</taxon>
        <taxon>Triticodae</taxon>
        <taxon>Triticeae</taxon>
        <taxon>Triticinae</taxon>
        <taxon>Triticum</taxon>
    </lineage>
</organism>
<dbReference type="AlphaFoldDB" id="A0A8R7P208"/>
<accession>A0A8R7P208</accession>
<dbReference type="PANTHER" id="PTHR33443">
    <property type="entry name" value="ZGC:112980"/>
    <property type="match status" value="1"/>
</dbReference>
<dbReference type="PANTHER" id="PTHR33443:SF24">
    <property type="entry name" value="OS10G0573200 PROTEIN"/>
    <property type="match status" value="1"/>
</dbReference>
<reference evidence="1" key="2">
    <citation type="submission" date="2018-03" db="EMBL/GenBank/DDBJ databases">
        <title>The Triticum urartu genome reveals the dynamic nature of wheat genome evolution.</title>
        <authorList>
            <person name="Ling H."/>
            <person name="Ma B."/>
            <person name="Shi X."/>
            <person name="Liu H."/>
            <person name="Dong L."/>
            <person name="Sun H."/>
            <person name="Cao Y."/>
            <person name="Gao Q."/>
            <person name="Zheng S."/>
            <person name="Li Y."/>
            <person name="Yu Y."/>
            <person name="Du H."/>
            <person name="Qi M."/>
            <person name="Li Y."/>
            <person name="Yu H."/>
            <person name="Cui Y."/>
            <person name="Wang N."/>
            <person name="Chen C."/>
            <person name="Wu H."/>
            <person name="Zhao Y."/>
            <person name="Zhang J."/>
            <person name="Li Y."/>
            <person name="Zhou W."/>
            <person name="Zhang B."/>
            <person name="Hu W."/>
            <person name="Eijk M."/>
            <person name="Tang J."/>
            <person name="Witsenboer H."/>
            <person name="Zhao S."/>
            <person name="Li Z."/>
            <person name="Zhang A."/>
            <person name="Wang D."/>
            <person name="Liang C."/>
        </authorList>
    </citation>
    <scope>NUCLEOTIDE SEQUENCE [LARGE SCALE GENOMIC DNA]</scope>
    <source>
        <strain evidence="1">cv. G1812</strain>
    </source>
</reference>
<dbReference type="Proteomes" id="UP000015106">
    <property type="component" value="Chromosome 1"/>
</dbReference>
<dbReference type="EnsemblPlants" id="TuG1812G0100002295.01.T01">
    <property type="protein sequence ID" value="TuG1812G0100002295.01.T01"/>
    <property type="gene ID" value="TuG1812G0100002295.01"/>
</dbReference>
<sequence length="106" mass="11548">MVKILEIGGGPLDAEEDDDCCEIDPAEFAKKVNLKASADDDVVVVAAKGPVALKDFPHPRHLCGNYPFDTTPHESRCRKCYCSLCEVPASSCLEWKGTEGHCHSTK</sequence>
<dbReference type="Gramene" id="TuG1812G0100002295.01.T01">
    <property type="protein sequence ID" value="TuG1812G0100002295.01.T01"/>
    <property type="gene ID" value="TuG1812G0100002295.01"/>
</dbReference>
<reference evidence="2" key="1">
    <citation type="journal article" date="2013" name="Nature">
        <title>Draft genome of the wheat A-genome progenitor Triticum urartu.</title>
        <authorList>
            <person name="Ling H.Q."/>
            <person name="Zhao S."/>
            <person name="Liu D."/>
            <person name="Wang J."/>
            <person name="Sun H."/>
            <person name="Zhang C."/>
            <person name="Fan H."/>
            <person name="Li D."/>
            <person name="Dong L."/>
            <person name="Tao Y."/>
            <person name="Gao C."/>
            <person name="Wu H."/>
            <person name="Li Y."/>
            <person name="Cui Y."/>
            <person name="Guo X."/>
            <person name="Zheng S."/>
            <person name="Wang B."/>
            <person name="Yu K."/>
            <person name="Liang Q."/>
            <person name="Yang W."/>
            <person name="Lou X."/>
            <person name="Chen J."/>
            <person name="Feng M."/>
            <person name="Jian J."/>
            <person name="Zhang X."/>
            <person name="Luo G."/>
            <person name="Jiang Y."/>
            <person name="Liu J."/>
            <person name="Wang Z."/>
            <person name="Sha Y."/>
            <person name="Zhang B."/>
            <person name="Wu H."/>
            <person name="Tang D."/>
            <person name="Shen Q."/>
            <person name="Xue P."/>
            <person name="Zou S."/>
            <person name="Wang X."/>
            <person name="Liu X."/>
            <person name="Wang F."/>
            <person name="Yang Y."/>
            <person name="An X."/>
            <person name="Dong Z."/>
            <person name="Zhang K."/>
            <person name="Zhang X."/>
            <person name="Luo M.C."/>
            <person name="Dvorak J."/>
            <person name="Tong Y."/>
            <person name="Wang J."/>
            <person name="Yang H."/>
            <person name="Li Z."/>
            <person name="Wang D."/>
            <person name="Zhang A."/>
            <person name="Wang J."/>
        </authorList>
    </citation>
    <scope>NUCLEOTIDE SEQUENCE</scope>
    <source>
        <strain evidence="2">cv. G1812</strain>
    </source>
</reference>
<evidence type="ECO:0000313" key="1">
    <source>
        <dbReference type="EnsemblPlants" id="TuG1812G0100002295.01.T01"/>
    </source>
</evidence>
<dbReference type="InterPro" id="IPR053234">
    <property type="entry name" value="RPM1_Interactor"/>
</dbReference>